<dbReference type="EMBL" id="JBHSAQ010000006">
    <property type="protein sequence ID" value="MFC3958779.1"/>
    <property type="molecule type" value="Genomic_DNA"/>
</dbReference>
<proteinExistence type="predicted"/>
<evidence type="ECO:0000256" key="1">
    <source>
        <dbReference type="SAM" id="MobiDB-lite"/>
    </source>
</evidence>
<comment type="caution">
    <text evidence="2">The sequence shown here is derived from an EMBL/GenBank/DDBJ whole genome shotgun (WGS) entry which is preliminary data.</text>
</comment>
<name>A0ABD5NNR2_9EURY</name>
<reference evidence="2 3" key="1">
    <citation type="journal article" date="2019" name="Int. J. Syst. Evol. Microbiol.">
        <title>The Global Catalogue of Microorganisms (GCM) 10K type strain sequencing project: providing services to taxonomists for standard genome sequencing and annotation.</title>
        <authorList>
            <consortium name="The Broad Institute Genomics Platform"/>
            <consortium name="The Broad Institute Genome Sequencing Center for Infectious Disease"/>
            <person name="Wu L."/>
            <person name="Ma J."/>
        </authorList>
    </citation>
    <scope>NUCLEOTIDE SEQUENCE [LARGE SCALE GENOMIC DNA]</scope>
    <source>
        <strain evidence="2 3">IBRC-M 10256</strain>
    </source>
</reference>
<evidence type="ECO:0000313" key="2">
    <source>
        <dbReference type="EMBL" id="MFC3958779.1"/>
    </source>
</evidence>
<dbReference type="Proteomes" id="UP001595846">
    <property type="component" value="Unassembled WGS sequence"/>
</dbReference>
<protein>
    <submittedName>
        <fullName evidence="2">Uncharacterized protein</fullName>
    </submittedName>
</protein>
<keyword evidence="3" id="KW-1185">Reference proteome</keyword>
<evidence type="ECO:0000313" key="3">
    <source>
        <dbReference type="Proteomes" id="UP001595846"/>
    </source>
</evidence>
<organism evidence="2 3">
    <name type="scientific">Halovivax cerinus</name>
    <dbReference type="NCBI Taxonomy" id="1487865"/>
    <lineage>
        <taxon>Archaea</taxon>
        <taxon>Methanobacteriati</taxon>
        <taxon>Methanobacteriota</taxon>
        <taxon>Stenosarchaea group</taxon>
        <taxon>Halobacteria</taxon>
        <taxon>Halobacteriales</taxon>
        <taxon>Natrialbaceae</taxon>
        <taxon>Halovivax</taxon>
    </lineage>
</organism>
<dbReference type="RefSeq" id="WP_382274326.1">
    <property type="nucleotide sequence ID" value="NZ_JBHSAQ010000006.1"/>
</dbReference>
<feature type="non-terminal residue" evidence="2">
    <location>
        <position position="1"/>
    </location>
</feature>
<sequence>DVDLIVVPKAVAVRVRDRRIEVQRREQVLALPRRGHVQVQFLGDVRNPAPRAVDEDRDVETGRTLVPSTPA</sequence>
<dbReference type="AlphaFoldDB" id="A0ABD5NNR2"/>
<feature type="region of interest" description="Disordered" evidence="1">
    <location>
        <begin position="49"/>
        <end position="71"/>
    </location>
</feature>
<gene>
    <name evidence="2" type="ORF">ACFOUR_10420</name>
</gene>
<accession>A0ABD5NNR2</accession>